<comment type="caution">
    <text evidence="1">The sequence shown here is derived from an EMBL/GenBank/DDBJ whole genome shotgun (WGS) entry which is preliminary data.</text>
</comment>
<dbReference type="EMBL" id="PYAW01000001">
    <property type="protein sequence ID" value="PSL49610.1"/>
    <property type="molecule type" value="Genomic_DNA"/>
</dbReference>
<dbReference type="Proteomes" id="UP000240971">
    <property type="component" value="Unassembled WGS sequence"/>
</dbReference>
<sequence length="54" mass="6186">MICDNYGEAGALNYYNNGKMPSAVCFDADYIYWFPKMDTIGTLLRWGSIRRGLI</sequence>
<evidence type="ECO:0000313" key="2">
    <source>
        <dbReference type="Proteomes" id="UP000240971"/>
    </source>
</evidence>
<gene>
    <name evidence="1" type="ORF">CLV51_101945</name>
</gene>
<keyword evidence="2" id="KW-1185">Reference proteome</keyword>
<dbReference type="AlphaFoldDB" id="A0A2P8HTP8"/>
<evidence type="ECO:0000313" key="1">
    <source>
        <dbReference type="EMBL" id="PSL49610.1"/>
    </source>
</evidence>
<reference evidence="1 2" key="1">
    <citation type="submission" date="2018-03" db="EMBL/GenBank/DDBJ databases">
        <title>Genomic Encyclopedia of Archaeal and Bacterial Type Strains, Phase II (KMG-II): from individual species to whole genera.</title>
        <authorList>
            <person name="Goeker M."/>
        </authorList>
    </citation>
    <scope>NUCLEOTIDE SEQUENCE [LARGE SCALE GENOMIC DNA]</scope>
    <source>
        <strain evidence="1 2">DSM 24859</strain>
    </source>
</reference>
<accession>A0A2P8HTP8</accession>
<organism evidence="1 2">
    <name type="scientific">Chitinophaga niastensis</name>
    <dbReference type="NCBI Taxonomy" id="536980"/>
    <lineage>
        <taxon>Bacteria</taxon>
        <taxon>Pseudomonadati</taxon>
        <taxon>Bacteroidota</taxon>
        <taxon>Chitinophagia</taxon>
        <taxon>Chitinophagales</taxon>
        <taxon>Chitinophagaceae</taxon>
        <taxon>Chitinophaga</taxon>
    </lineage>
</organism>
<proteinExistence type="predicted"/>
<name>A0A2P8HTP8_CHINA</name>
<protein>
    <submittedName>
        <fullName evidence="1">Uncharacterized protein</fullName>
    </submittedName>
</protein>